<dbReference type="AlphaFoldDB" id="A0A8H3ZG61"/>
<evidence type="ECO:0000256" key="1">
    <source>
        <dbReference type="SAM" id="MobiDB-lite"/>
    </source>
</evidence>
<dbReference type="EMBL" id="WOWK01000109">
    <property type="protein sequence ID" value="KAF0318504.1"/>
    <property type="molecule type" value="Genomic_DNA"/>
</dbReference>
<feature type="compositionally biased region" description="Acidic residues" evidence="1">
    <location>
        <begin position="74"/>
        <end position="102"/>
    </location>
</feature>
<feature type="compositionally biased region" description="Polar residues" evidence="1">
    <location>
        <begin position="103"/>
        <end position="113"/>
    </location>
</feature>
<feature type="compositionally biased region" description="Basic and acidic residues" evidence="1">
    <location>
        <begin position="58"/>
        <end position="73"/>
    </location>
</feature>
<dbReference type="OrthoDB" id="4850560at2759"/>
<reference evidence="2 3" key="1">
    <citation type="submission" date="2019-12" db="EMBL/GenBank/DDBJ databases">
        <title>A genome sequence resource for the geographically widespread anthracnose pathogen Colletotrichum asianum.</title>
        <authorList>
            <person name="Meng Y."/>
        </authorList>
    </citation>
    <scope>NUCLEOTIDE SEQUENCE [LARGE SCALE GENOMIC DNA]</scope>
    <source>
        <strain evidence="2 3">ICMP 18580</strain>
    </source>
</reference>
<keyword evidence="3" id="KW-1185">Reference proteome</keyword>
<sequence length="129" mass="14760">MKDRDRVLRRQAFLALRREMVNLRRRNQTQKGRKIRTTEILVRATDFNKRLIQAFNSDEAKQPEDVSDTRNDQLDDDFPESDDDRDEDEIDGGNNTGEDEDNASGNDTNTGQASVEAYLVTIQGVQGLE</sequence>
<evidence type="ECO:0000313" key="3">
    <source>
        <dbReference type="Proteomes" id="UP000434172"/>
    </source>
</evidence>
<accession>A0A8H3ZG61</accession>
<name>A0A8H3ZG61_9PEZI</name>
<proteinExistence type="predicted"/>
<feature type="region of interest" description="Disordered" evidence="1">
    <location>
        <begin position="54"/>
        <end position="115"/>
    </location>
</feature>
<gene>
    <name evidence="2" type="ORF">GQ607_014297</name>
</gene>
<evidence type="ECO:0000313" key="2">
    <source>
        <dbReference type="EMBL" id="KAF0318504.1"/>
    </source>
</evidence>
<protein>
    <submittedName>
        <fullName evidence="2">Uncharacterized protein</fullName>
    </submittedName>
</protein>
<comment type="caution">
    <text evidence="2">The sequence shown here is derived from an EMBL/GenBank/DDBJ whole genome shotgun (WGS) entry which is preliminary data.</text>
</comment>
<organism evidence="2 3">
    <name type="scientific">Colletotrichum asianum</name>
    <dbReference type="NCBI Taxonomy" id="702518"/>
    <lineage>
        <taxon>Eukaryota</taxon>
        <taxon>Fungi</taxon>
        <taxon>Dikarya</taxon>
        <taxon>Ascomycota</taxon>
        <taxon>Pezizomycotina</taxon>
        <taxon>Sordariomycetes</taxon>
        <taxon>Hypocreomycetidae</taxon>
        <taxon>Glomerellales</taxon>
        <taxon>Glomerellaceae</taxon>
        <taxon>Colletotrichum</taxon>
        <taxon>Colletotrichum gloeosporioides species complex</taxon>
    </lineage>
</organism>
<dbReference type="Proteomes" id="UP000434172">
    <property type="component" value="Unassembled WGS sequence"/>
</dbReference>